<protein>
    <recommendedName>
        <fullName evidence="3">Cytochrome oxidase subunit 1</fullName>
    </recommendedName>
</protein>
<dbReference type="EMBL" id="CATNWA010012319">
    <property type="protein sequence ID" value="CAI9563203.1"/>
    <property type="molecule type" value="Genomic_DNA"/>
</dbReference>
<gene>
    <name evidence="1" type="ORF">SPARVUS_LOCUS5706051</name>
</gene>
<evidence type="ECO:0000313" key="1">
    <source>
        <dbReference type="EMBL" id="CAI9563203.1"/>
    </source>
</evidence>
<proteinExistence type="predicted"/>
<reference evidence="1" key="1">
    <citation type="submission" date="2023-05" db="EMBL/GenBank/DDBJ databases">
        <authorList>
            <person name="Stuckert A."/>
        </authorList>
    </citation>
    <scope>NUCLEOTIDE SEQUENCE</scope>
</reference>
<feature type="non-terminal residue" evidence="1">
    <location>
        <position position="1"/>
    </location>
</feature>
<evidence type="ECO:0000313" key="2">
    <source>
        <dbReference type="Proteomes" id="UP001162483"/>
    </source>
</evidence>
<name>A0ABN9CTA1_9NEOB</name>
<dbReference type="Proteomes" id="UP001162483">
    <property type="component" value="Unassembled WGS sequence"/>
</dbReference>
<accession>A0ABN9CTA1</accession>
<evidence type="ECO:0008006" key="3">
    <source>
        <dbReference type="Google" id="ProtNLM"/>
    </source>
</evidence>
<comment type="caution">
    <text evidence="1">The sequence shown here is derived from an EMBL/GenBank/DDBJ whole genome shotgun (WGS) entry which is preliminary data.</text>
</comment>
<organism evidence="1 2">
    <name type="scientific">Staurois parvus</name>
    <dbReference type="NCBI Taxonomy" id="386267"/>
    <lineage>
        <taxon>Eukaryota</taxon>
        <taxon>Metazoa</taxon>
        <taxon>Chordata</taxon>
        <taxon>Craniata</taxon>
        <taxon>Vertebrata</taxon>
        <taxon>Euteleostomi</taxon>
        <taxon>Amphibia</taxon>
        <taxon>Batrachia</taxon>
        <taxon>Anura</taxon>
        <taxon>Neobatrachia</taxon>
        <taxon>Ranoidea</taxon>
        <taxon>Ranidae</taxon>
        <taxon>Staurois</taxon>
    </lineage>
</organism>
<keyword evidence="2" id="KW-1185">Reference proteome</keyword>
<sequence>PRTLHSLYLVSHRSCIHYIWSPTVHRAWKCNYFSKYKMLNTVPFLISS</sequence>